<accession>A0A9D9I1L5</accession>
<dbReference type="InterPro" id="IPR013739">
    <property type="entry name" value="Beta_galactosidase_C"/>
</dbReference>
<dbReference type="InterPro" id="IPR013529">
    <property type="entry name" value="Glyco_hydro_42_N"/>
</dbReference>
<keyword evidence="9" id="KW-0862">Zinc</keyword>
<dbReference type="InterPro" id="IPR013738">
    <property type="entry name" value="Beta_galactosidase_Trimer"/>
</dbReference>
<feature type="active site" description="Proton donor" evidence="7">
    <location>
        <position position="151"/>
    </location>
</feature>
<feature type="domain" description="Beta-galactosidase C-terminal" evidence="12">
    <location>
        <begin position="612"/>
        <end position="670"/>
    </location>
</feature>
<evidence type="ECO:0000256" key="9">
    <source>
        <dbReference type="PIRSR" id="PIRSR001084-3"/>
    </source>
</evidence>
<feature type="active site" description="Nucleophile" evidence="7">
    <location>
        <position position="308"/>
    </location>
</feature>
<evidence type="ECO:0000259" key="11">
    <source>
        <dbReference type="Pfam" id="PF08532"/>
    </source>
</evidence>
<dbReference type="SUPFAM" id="SSF51445">
    <property type="entry name" value="(Trans)glycosidases"/>
    <property type="match status" value="1"/>
</dbReference>
<feature type="binding site" evidence="9">
    <location>
        <position position="161"/>
    </location>
    <ligand>
        <name>Zn(2+)</name>
        <dbReference type="ChEBI" id="CHEBI:29105"/>
    </ligand>
</feature>
<proteinExistence type="inferred from homology"/>
<name>A0A9D9I1L5_9FIRM</name>
<evidence type="ECO:0000259" key="12">
    <source>
        <dbReference type="Pfam" id="PF08533"/>
    </source>
</evidence>
<feature type="binding site" evidence="9">
    <location>
        <position position="116"/>
    </location>
    <ligand>
        <name>Zn(2+)</name>
        <dbReference type="ChEBI" id="CHEBI:29105"/>
    </ligand>
</feature>
<evidence type="ECO:0000256" key="7">
    <source>
        <dbReference type="PIRSR" id="PIRSR001084-1"/>
    </source>
</evidence>
<dbReference type="InterPro" id="IPR017853">
    <property type="entry name" value="GH"/>
</dbReference>
<feature type="domain" description="Beta-galactosidase trimerisation" evidence="11">
    <location>
        <begin position="399"/>
        <end position="602"/>
    </location>
</feature>
<dbReference type="EMBL" id="JADIML010000296">
    <property type="protein sequence ID" value="MBO8464310.1"/>
    <property type="molecule type" value="Genomic_DNA"/>
</dbReference>
<keyword evidence="9" id="KW-0479">Metal-binding</keyword>
<protein>
    <recommendedName>
        <fullName evidence="3 6">Beta-galactosidase</fullName>
        <shortName evidence="6">Beta-gal</shortName>
        <ecNumber evidence="3 6">3.2.1.23</ecNumber>
    </recommendedName>
</protein>
<feature type="binding site" evidence="9">
    <location>
        <position position="158"/>
    </location>
    <ligand>
        <name>Zn(2+)</name>
        <dbReference type="ChEBI" id="CHEBI:29105"/>
    </ligand>
</feature>
<dbReference type="Gene3D" id="3.40.50.880">
    <property type="match status" value="1"/>
</dbReference>
<evidence type="ECO:0000256" key="6">
    <source>
        <dbReference type="PIRNR" id="PIRNR001084"/>
    </source>
</evidence>
<dbReference type="PANTHER" id="PTHR36447">
    <property type="entry name" value="BETA-GALACTOSIDASE GANA"/>
    <property type="match status" value="1"/>
</dbReference>
<organism evidence="13 14">
    <name type="scientific">Candidatus Scybalomonas excrementavium</name>
    <dbReference type="NCBI Taxonomy" id="2840943"/>
    <lineage>
        <taxon>Bacteria</taxon>
        <taxon>Bacillati</taxon>
        <taxon>Bacillota</taxon>
        <taxon>Clostridia</taxon>
        <taxon>Lachnospirales</taxon>
        <taxon>Lachnospiraceae</taxon>
        <taxon>Lachnospiraceae incertae sedis</taxon>
        <taxon>Candidatus Scybalomonas</taxon>
    </lineage>
</organism>
<evidence type="ECO:0000313" key="13">
    <source>
        <dbReference type="EMBL" id="MBO8464310.1"/>
    </source>
</evidence>
<reference evidence="13" key="2">
    <citation type="journal article" date="2021" name="PeerJ">
        <title>Extensive microbial diversity within the chicken gut microbiome revealed by metagenomics and culture.</title>
        <authorList>
            <person name="Gilroy R."/>
            <person name="Ravi A."/>
            <person name="Getino M."/>
            <person name="Pursley I."/>
            <person name="Horton D.L."/>
            <person name="Alikhan N.F."/>
            <person name="Baker D."/>
            <person name="Gharbi K."/>
            <person name="Hall N."/>
            <person name="Watson M."/>
            <person name="Adriaenssens E.M."/>
            <person name="Foster-Nyarko E."/>
            <person name="Jarju S."/>
            <person name="Secka A."/>
            <person name="Antonio M."/>
            <person name="Oren A."/>
            <person name="Chaudhuri R.R."/>
            <person name="La Ragione R."/>
            <person name="Hildebrand F."/>
            <person name="Pallen M.J."/>
        </authorList>
    </citation>
    <scope>NUCLEOTIDE SEQUENCE</scope>
    <source>
        <strain evidence="13">E3-2379</strain>
    </source>
</reference>
<evidence type="ECO:0000256" key="5">
    <source>
        <dbReference type="ARBA" id="ARBA00023295"/>
    </source>
</evidence>
<dbReference type="InterPro" id="IPR029062">
    <property type="entry name" value="Class_I_gatase-like"/>
</dbReference>
<gene>
    <name evidence="13" type="ORF">IAC13_10305</name>
</gene>
<evidence type="ECO:0000313" key="14">
    <source>
        <dbReference type="Proteomes" id="UP000823618"/>
    </source>
</evidence>
<dbReference type="Gene3D" id="2.60.40.1180">
    <property type="entry name" value="Golgi alpha-mannosidase II"/>
    <property type="match status" value="1"/>
</dbReference>
<evidence type="ECO:0000256" key="8">
    <source>
        <dbReference type="PIRSR" id="PIRSR001084-2"/>
    </source>
</evidence>
<dbReference type="GO" id="GO:0046872">
    <property type="term" value="F:metal ion binding"/>
    <property type="evidence" value="ECO:0007669"/>
    <property type="project" value="UniProtKB-KW"/>
</dbReference>
<comment type="caution">
    <text evidence="13">The sequence shown here is derived from an EMBL/GenBank/DDBJ whole genome shotgun (WGS) entry which is preliminary data.</text>
</comment>
<keyword evidence="5 6" id="KW-0326">Glycosidase</keyword>
<dbReference type="Gene3D" id="3.20.20.80">
    <property type="entry name" value="Glycosidases"/>
    <property type="match status" value="1"/>
</dbReference>
<evidence type="ECO:0000256" key="4">
    <source>
        <dbReference type="ARBA" id="ARBA00022801"/>
    </source>
</evidence>
<feature type="binding site" evidence="8">
    <location>
        <position position="150"/>
    </location>
    <ligand>
        <name>substrate</name>
    </ligand>
</feature>
<dbReference type="GO" id="GO:0004565">
    <property type="term" value="F:beta-galactosidase activity"/>
    <property type="evidence" value="ECO:0007669"/>
    <property type="project" value="UniProtKB-EC"/>
</dbReference>
<dbReference type="Proteomes" id="UP000823618">
    <property type="component" value="Unassembled WGS sequence"/>
</dbReference>
<evidence type="ECO:0000259" key="10">
    <source>
        <dbReference type="Pfam" id="PF02449"/>
    </source>
</evidence>
<evidence type="ECO:0000256" key="3">
    <source>
        <dbReference type="ARBA" id="ARBA00012756"/>
    </source>
</evidence>
<feature type="binding site" evidence="8">
    <location>
        <position position="316"/>
    </location>
    <ligand>
        <name>substrate</name>
    </ligand>
</feature>
<dbReference type="Pfam" id="PF02449">
    <property type="entry name" value="Glyco_hydro_42"/>
    <property type="match status" value="1"/>
</dbReference>
<evidence type="ECO:0000256" key="1">
    <source>
        <dbReference type="ARBA" id="ARBA00001412"/>
    </source>
</evidence>
<dbReference type="GO" id="GO:0009341">
    <property type="term" value="C:beta-galactosidase complex"/>
    <property type="evidence" value="ECO:0007669"/>
    <property type="project" value="InterPro"/>
</dbReference>
<comment type="similarity">
    <text evidence="2 6">Belongs to the glycosyl hydrolase 42 family.</text>
</comment>
<sequence>MIYDERIEKVLYGGDYNPEQWSEDVWEEDMRLFALAGIDIVTLNVFSWASLQPDENTYCFEKLDKVMDLVEKNGLRVCMATSTAAHPAWMAKKYPDILRTEFNGMKRKFGSRHNSCQNSPTYQKYSVRLAKKLAEHYQDRECIVAWHVSNEYGGECYCENCEKAFRVWLKDKYQTIEELNRAWNTAFWGHTFYEWDEIVLPNLLSEHFAENRTTFQGISLDYRRFNSEGMLHCFKAEYEAIKSVIPDAKITTNLMGFYKPLDYQMWANEMDFISWDNYPANEDPYARIAMNHDIMRGIKGGQPFVLMEQTPSVTNWLAYNALKRPNVMRLWSYQAMAHGADAILFFQMRRSIGACEKYHGAVIDHVGHENTRVFREIAKLGEELKTLGSKTLGSTMDSKVAIVVDWDNWWALEYSAGPSCDLKYLDEVFGYYRALEEQNYSIDLIGVHDDLSKYEIVIAPILYMTKGTYDESIREYVKNGGTFITTFFSGIVDEYDLVITGGYPGHLRDILGIWVEEIDALPAETTNAFIYEGKEYEAKLLCDIMHLEGAKSLATYEKDFYANHPVITVNEYGKGKAYYIGTRSSEDFYRTFLKERLEEKGVRPVLEVEGVGIEATERIKGEKRYLFVLNHNEIEETFVMPKTKVDLLTGKTYNEGEIVTIPAKEVMILESC</sequence>
<dbReference type="SUPFAM" id="SSF52317">
    <property type="entry name" value="Class I glutamine amidotransferase-like"/>
    <property type="match status" value="1"/>
</dbReference>
<reference evidence="13" key="1">
    <citation type="submission" date="2020-10" db="EMBL/GenBank/DDBJ databases">
        <authorList>
            <person name="Gilroy R."/>
        </authorList>
    </citation>
    <scope>NUCLEOTIDE SEQUENCE</scope>
    <source>
        <strain evidence="13">E3-2379</strain>
    </source>
</reference>
<dbReference type="PIRSF" id="PIRSF001084">
    <property type="entry name" value="B-galactosidase"/>
    <property type="match status" value="1"/>
</dbReference>
<dbReference type="CDD" id="cd03143">
    <property type="entry name" value="A4_beta-galactosidase_middle_domain"/>
    <property type="match status" value="1"/>
</dbReference>
<feature type="binding site" evidence="9">
    <location>
        <position position="156"/>
    </location>
    <ligand>
        <name>Zn(2+)</name>
        <dbReference type="ChEBI" id="CHEBI:29105"/>
    </ligand>
</feature>
<dbReference type="InterPro" id="IPR013780">
    <property type="entry name" value="Glyco_hydro_b"/>
</dbReference>
<keyword evidence="4 6" id="KW-0378">Hydrolase</keyword>
<feature type="domain" description="Glycoside hydrolase family 42 N-terminal" evidence="10">
    <location>
        <begin position="15"/>
        <end position="387"/>
    </location>
</feature>
<dbReference type="GO" id="GO:0006012">
    <property type="term" value="P:galactose metabolic process"/>
    <property type="evidence" value="ECO:0007669"/>
    <property type="project" value="InterPro"/>
</dbReference>
<dbReference type="PANTHER" id="PTHR36447:SF1">
    <property type="entry name" value="BETA-GALACTOSIDASE GANA"/>
    <property type="match status" value="1"/>
</dbReference>
<dbReference type="Pfam" id="PF08533">
    <property type="entry name" value="Glyco_hydro_42C"/>
    <property type="match status" value="1"/>
</dbReference>
<comment type="catalytic activity">
    <reaction evidence="1 6">
        <text>Hydrolysis of terminal non-reducing beta-D-galactose residues in beta-D-galactosides.</text>
        <dbReference type="EC" id="3.2.1.23"/>
    </reaction>
</comment>
<dbReference type="EC" id="3.2.1.23" evidence="3 6"/>
<feature type="binding site" evidence="8">
    <location>
        <position position="112"/>
    </location>
    <ligand>
        <name>substrate</name>
    </ligand>
</feature>
<dbReference type="AlphaFoldDB" id="A0A9D9I1L5"/>
<dbReference type="Pfam" id="PF08532">
    <property type="entry name" value="Glyco_hydro_42M"/>
    <property type="match status" value="1"/>
</dbReference>
<dbReference type="InterPro" id="IPR003476">
    <property type="entry name" value="Glyco_hydro_42"/>
</dbReference>
<evidence type="ECO:0000256" key="2">
    <source>
        <dbReference type="ARBA" id="ARBA00005940"/>
    </source>
</evidence>